<organism evidence="5 6">
    <name type="scientific">Flectobacillus roseus</name>
    <dbReference type="NCBI Taxonomy" id="502259"/>
    <lineage>
        <taxon>Bacteria</taxon>
        <taxon>Pseudomonadati</taxon>
        <taxon>Bacteroidota</taxon>
        <taxon>Cytophagia</taxon>
        <taxon>Cytophagales</taxon>
        <taxon>Flectobacillaceae</taxon>
        <taxon>Flectobacillus</taxon>
    </lineage>
</organism>
<evidence type="ECO:0000313" key="6">
    <source>
        <dbReference type="Proteomes" id="UP001236507"/>
    </source>
</evidence>
<feature type="transmembrane region" description="Helical" evidence="4">
    <location>
        <begin position="289"/>
        <end position="308"/>
    </location>
</feature>
<feature type="transmembrane region" description="Helical" evidence="4">
    <location>
        <begin position="240"/>
        <end position="258"/>
    </location>
</feature>
<feature type="repeat" description="TPR" evidence="3">
    <location>
        <begin position="482"/>
        <end position="515"/>
    </location>
</feature>
<feature type="transmembrane region" description="Helical" evidence="4">
    <location>
        <begin position="144"/>
        <end position="165"/>
    </location>
</feature>
<dbReference type="SMART" id="SM00028">
    <property type="entry name" value="TPR"/>
    <property type="match status" value="4"/>
</dbReference>
<dbReference type="SUPFAM" id="SSF48452">
    <property type="entry name" value="TPR-like"/>
    <property type="match status" value="1"/>
</dbReference>
<evidence type="ECO:0000256" key="4">
    <source>
        <dbReference type="SAM" id="Phobius"/>
    </source>
</evidence>
<dbReference type="PANTHER" id="PTHR44227">
    <property type="match status" value="1"/>
</dbReference>
<keyword evidence="4" id="KW-0812">Transmembrane</keyword>
<keyword evidence="1" id="KW-0677">Repeat</keyword>
<feature type="transmembrane region" description="Helical" evidence="4">
    <location>
        <begin position="171"/>
        <end position="188"/>
    </location>
</feature>
<accession>A0ABT6Y6V7</accession>
<reference evidence="5 6" key="1">
    <citation type="submission" date="2023-05" db="EMBL/GenBank/DDBJ databases">
        <title>Novel species of genus Flectobacillus isolated from stream in China.</title>
        <authorList>
            <person name="Lu H."/>
        </authorList>
    </citation>
    <scope>NUCLEOTIDE SEQUENCE [LARGE SCALE GENOMIC DNA]</scope>
    <source>
        <strain evidence="5 6">KCTC 42575</strain>
    </source>
</reference>
<keyword evidence="2 3" id="KW-0802">TPR repeat</keyword>
<keyword evidence="6" id="KW-1185">Reference proteome</keyword>
<name>A0ABT6Y6V7_9BACT</name>
<dbReference type="PROSITE" id="PS50005">
    <property type="entry name" value="TPR"/>
    <property type="match status" value="3"/>
</dbReference>
<evidence type="ECO:0000313" key="5">
    <source>
        <dbReference type="EMBL" id="MDI9859308.1"/>
    </source>
</evidence>
<dbReference type="RefSeq" id="WP_283344272.1">
    <property type="nucleotide sequence ID" value="NZ_JASHIF010000007.1"/>
</dbReference>
<feature type="transmembrane region" description="Helical" evidence="4">
    <location>
        <begin position="120"/>
        <end position="137"/>
    </location>
</feature>
<dbReference type="Gene3D" id="1.25.40.10">
    <property type="entry name" value="Tetratricopeptide repeat domain"/>
    <property type="match status" value="1"/>
</dbReference>
<dbReference type="InterPro" id="IPR011990">
    <property type="entry name" value="TPR-like_helical_dom_sf"/>
</dbReference>
<dbReference type="PANTHER" id="PTHR44227:SF3">
    <property type="entry name" value="PROTEIN O-MANNOSYL-TRANSFERASE TMTC4"/>
    <property type="match status" value="1"/>
</dbReference>
<gene>
    <name evidence="5" type="ORF">QM524_08815</name>
</gene>
<evidence type="ECO:0000256" key="2">
    <source>
        <dbReference type="ARBA" id="ARBA00022803"/>
    </source>
</evidence>
<dbReference type="InterPro" id="IPR052346">
    <property type="entry name" value="O-mannosyl-transferase_TMTC"/>
</dbReference>
<feature type="transmembrane region" description="Helical" evidence="4">
    <location>
        <begin position="35"/>
        <end position="54"/>
    </location>
</feature>
<feature type="transmembrane region" description="Helical" evidence="4">
    <location>
        <begin position="348"/>
        <end position="372"/>
    </location>
</feature>
<dbReference type="InterPro" id="IPR019734">
    <property type="entry name" value="TPR_rpt"/>
</dbReference>
<dbReference type="EMBL" id="JASHIF010000007">
    <property type="protein sequence ID" value="MDI9859308.1"/>
    <property type="molecule type" value="Genomic_DNA"/>
</dbReference>
<keyword evidence="4" id="KW-1133">Transmembrane helix</keyword>
<sequence>MSKNRKPAKTIAQPKPSGAKLETNLATDTSTSWQFYLGIVLLLVIVLIAFMGGFNHQFVDWDDHVYIENNYLVTQPSGHWLEAWQSHVALNYHPLTIWSLMLNASIWGSTSAKSFIVTNYLLHSINVLLVGYLAFLLSKKNKIVALWVALIYGVHPMRVESVTWVSERKDVLYGLFFWAACIVYVQYLQKNKNAKLVWTWVLFVLSCLSKAQAVVLPVVLLLLDYWYDRKLEPKVLIEKIPFFMVSLLFGLIATNIQAGGDFHGMIHAIGEQKTALDLKVFTLGERLQFAGYGFMMYCYHLFLPLQLSPFYPYESSGAHVQFYTVGLVFTIILLLLVGVFYKKSKAFFFGIAFFTITVALVLQFISVGAAIMADRYTYIPYFGLLFAVALGLVYIQQKSPQIGQIVWTIAFLFGGFCFVQTKAQVAVWENTGTLFSTIIQRYPDDYRAYYTLGKYQGEKEGKLEESIANNLKAIELGYKGDTGPWENLGTAYGIKGDTPKALQYFDEAIKRGTKSGETYMNRGIAYFTLQQPQKAIPDFEKSLTMPNRKKAQALTMLGASYISIGNPKKALEVLNELIKSEPQVDYSANLNRGIAHQQLGHNTEAEADYRIVLAQQPNNAVALQNLKIMGK</sequence>
<dbReference type="Proteomes" id="UP001236507">
    <property type="component" value="Unassembled WGS sequence"/>
</dbReference>
<feature type="repeat" description="TPR" evidence="3">
    <location>
        <begin position="516"/>
        <end position="549"/>
    </location>
</feature>
<evidence type="ECO:0000256" key="3">
    <source>
        <dbReference type="PROSITE-ProRule" id="PRU00339"/>
    </source>
</evidence>
<comment type="caution">
    <text evidence="5">The sequence shown here is derived from an EMBL/GenBank/DDBJ whole genome shotgun (WGS) entry which is preliminary data.</text>
</comment>
<evidence type="ECO:0000256" key="1">
    <source>
        <dbReference type="ARBA" id="ARBA00022737"/>
    </source>
</evidence>
<dbReference type="Pfam" id="PF13432">
    <property type="entry name" value="TPR_16"/>
    <property type="match status" value="2"/>
</dbReference>
<feature type="transmembrane region" description="Helical" evidence="4">
    <location>
        <begin position="320"/>
        <end position="341"/>
    </location>
</feature>
<feature type="transmembrane region" description="Helical" evidence="4">
    <location>
        <begin position="200"/>
        <end position="220"/>
    </location>
</feature>
<feature type="repeat" description="TPR" evidence="3">
    <location>
        <begin position="551"/>
        <end position="584"/>
    </location>
</feature>
<feature type="transmembrane region" description="Helical" evidence="4">
    <location>
        <begin position="402"/>
        <end position="421"/>
    </location>
</feature>
<feature type="transmembrane region" description="Helical" evidence="4">
    <location>
        <begin position="378"/>
        <end position="395"/>
    </location>
</feature>
<protein>
    <submittedName>
        <fullName evidence="5">Tetratricopeptide repeat protein</fullName>
    </submittedName>
</protein>
<proteinExistence type="predicted"/>
<keyword evidence="4" id="KW-0472">Membrane</keyword>